<name>A0A172YC43_9GAMM</name>
<dbReference type="GO" id="GO:0030170">
    <property type="term" value="F:pyridoxal phosphate binding"/>
    <property type="evidence" value="ECO:0007669"/>
    <property type="project" value="InterPro"/>
</dbReference>
<dbReference type="GO" id="GO:0008483">
    <property type="term" value="F:transaminase activity"/>
    <property type="evidence" value="ECO:0007669"/>
    <property type="project" value="UniProtKB-KW"/>
</dbReference>
<dbReference type="Gene3D" id="3.90.1150.10">
    <property type="entry name" value="Aspartate Aminotransferase, domain 1"/>
    <property type="match status" value="1"/>
</dbReference>
<dbReference type="STRING" id="376489.A5892_04375"/>
<dbReference type="CDD" id="cd00609">
    <property type="entry name" value="AAT_like"/>
    <property type="match status" value="1"/>
</dbReference>
<dbReference type="InterPro" id="IPR050596">
    <property type="entry name" value="AspAT/PAT-like"/>
</dbReference>
<reference evidence="8 9" key="1">
    <citation type="submission" date="2016-04" db="EMBL/GenBank/DDBJ databases">
        <title>Complete Genome Sequence of Halotalea alkalilenta IHB B 13600.</title>
        <authorList>
            <person name="Swarnkar M.K."/>
            <person name="Sharma A."/>
            <person name="Kaushal K."/>
            <person name="Soni R."/>
            <person name="Rana S."/>
            <person name="Singh A.K."/>
            <person name="Gulati A."/>
        </authorList>
    </citation>
    <scope>NUCLEOTIDE SEQUENCE [LARGE SCALE GENOMIC DNA]</scope>
    <source>
        <strain evidence="8 9">IHB B 13600</strain>
    </source>
</reference>
<evidence type="ECO:0000256" key="4">
    <source>
        <dbReference type="ARBA" id="ARBA00022679"/>
    </source>
</evidence>
<feature type="domain" description="Aminotransferase class I/classII large" evidence="7">
    <location>
        <begin position="32"/>
        <end position="392"/>
    </location>
</feature>
<dbReference type="EC" id="2.6.1.-" evidence="6"/>
<dbReference type="PANTHER" id="PTHR46383">
    <property type="entry name" value="ASPARTATE AMINOTRANSFERASE"/>
    <property type="match status" value="1"/>
</dbReference>
<dbReference type="Gene3D" id="3.40.640.10">
    <property type="entry name" value="Type I PLP-dependent aspartate aminotransferase-like (Major domain)"/>
    <property type="match status" value="1"/>
</dbReference>
<sequence>MSFFSQALARVKPSASIVASQRARELKAQGRDVIALSAGEPDFDTPEHIKAAAQRAMARGETKYPPVAGIPELREAIVGKFKRENQLDYRVSETMVSNGGKQVIVNALMATIDPGDEVIVPAPYWVSYPEMVALCGGTPVIVETDPANGYKLTAEALERAITPRTKWLMFNSPCNPSGAAYSRDELKALTDVLVDHPQVWVMSDDIYEHLIYGGLEFTTPAQIEPRLRERTLTVNGLSKAYAMTGWRVGYAGGPEPLIKAMDKIQGQITSGINTIAQWAAVEALTGPQDFIQEWRQIFERRRDLVVELLNQAEGVDCQRPDGAFYAYPSCGALLGRRAPDGTLIDSDEAFTRALLETEGVALVHGGAFGLAPNFRVSYAAATDQLEEACKRIQRFCASLG</sequence>
<dbReference type="KEGG" id="haa:A5892_04375"/>
<evidence type="ECO:0000313" key="9">
    <source>
        <dbReference type="Proteomes" id="UP000077875"/>
    </source>
</evidence>
<keyword evidence="3 6" id="KW-0032">Aminotransferase</keyword>
<keyword evidence="5" id="KW-0663">Pyridoxal phosphate</keyword>
<evidence type="ECO:0000256" key="6">
    <source>
        <dbReference type="RuleBase" id="RU000481"/>
    </source>
</evidence>
<dbReference type="PROSITE" id="PS00105">
    <property type="entry name" value="AA_TRANSFER_CLASS_1"/>
    <property type="match status" value="1"/>
</dbReference>
<dbReference type="PANTHER" id="PTHR46383:SF1">
    <property type="entry name" value="ASPARTATE AMINOTRANSFERASE"/>
    <property type="match status" value="1"/>
</dbReference>
<dbReference type="InterPro" id="IPR015421">
    <property type="entry name" value="PyrdxlP-dep_Trfase_major"/>
</dbReference>
<evidence type="ECO:0000256" key="3">
    <source>
        <dbReference type="ARBA" id="ARBA00022576"/>
    </source>
</evidence>
<accession>A0A172YC43</accession>
<dbReference type="GO" id="GO:0006520">
    <property type="term" value="P:amino acid metabolic process"/>
    <property type="evidence" value="ECO:0007669"/>
    <property type="project" value="InterPro"/>
</dbReference>
<comment type="similarity">
    <text evidence="2 6">Belongs to the class-I pyridoxal-phosphate-dependent aminotransferase family.</text>
</comment>
<keyword evidence="4 6" id="KW-0808">Transferase</keyword>
<dbReference type="FunFam" id="3.40.640.10:FF:000033">
    <property type="entry name" value="Aspartate aminotransferase"/>
    <property type="match status" value="1"/>
</dbReference>
<dbReference type="AlphaFoldDB" id="A0A172YC43"/>
<comment type="cofactor">
    <cofactor evidence="1 6">
        <name>pyridoxal 5'-phosphate</name>
        <dbReference type="ChEBI" id="CHEBI:597326"/>
    </cofactor>
</comment>
<evidence type="ECO:0000259" key="7">
    <source>
        <dbReference type="Pfam" id="PF00155"/>
    </source>
</evidence>
<dbReference type="Proteomes" id="UP000077875">
    <property type="component" value="Chromosome"/>
</dbReference>
<proteinExistence type="inferred from homology"/>
<dbReference type="InterPro" id="IPR004839">
    <property type="entry name" value="Aminotransferase_I/II_large"/>
</dbReference>
<dbReference type="InterPro" id="IPR015424">
    <property type="entry name" value="PyrdxlP-dep_Trfase"/>
</dbReference>
<evidence type="ECO:0000256" key="5">
    <source>
        <dbReference type="ARBA" id="ARBA00022898"/>
    </source>
</evidence>
<organism evidence="8 9">
    <name type="scientific">Halotalea alkalilenta</name>
    <dbReference type="NCBI Taxonomy" id="376489"/>
    <lineage>
        <taxon>Bacteria</taxon>
        <taxon>Pseudomonadati</taxon>
        <taxon>Pseudomonadota</taxon>
        <taxon>Gammaproteobacteria</taxon>
        <taxon>Oceanospirillales</taxon>
        <taxon>Halomonadaceae</taxon>
        <taxon>Halotalea</taxon>
    </lineage>
</organism>
<dbReference type="InterPro" id="IPR004838">
    <property type="entry name" value="NHTrfase_class1_PyrdxlP-BS"/>
</dbReference>
<keyword evidence="9" id="KW-1185">Reference proteome</keyword>
<dbReference type="EMBL" id="CP015243">
    <property type="protein sequence ID" value="ANF56797.1"/>
    <property type="molecule type" value="Genomic_DNA"/>
</dbReference>
<protein>
    <recommendedName>
        <fullName evidence="6">Aminotransferase</fullName>
        <ecNumber evidence="6">2.6.1.-</ecNumber>
    </recommendedName>
</protein>
<gene>
    <name evidence="8" type="ORF">A5892_04375</name>
</gene>
<dbReference type="InterPro" id="IPR015422">
    <property type="entry name" value="PyrdxlP-dep_Trfase_small"/>
</dbReference>
<evidence type="ECO:0000256" key="2">
    <source>
        <dbReference type="ARBA" id="ARBA00007441"/>
    </source>
</evidence>
<dbReference type="SUPFAM" id="SSF53383">
    <property type="entry name" value="PLP-dependent transferases"/>
    <property type="match status" value="1"/>
</dbReference>
<dbReference type="Pfam" id="PF00155">
    <property type="entry name" value="Aminotran_1_2"/>
    <property type="match status" value="1"/>
</dbReference>
<dbReference type="RefSeq" id="WP_064121765.1">
    <property type="nucleotide sequence ID" value="NZ_CP015243.1"/>
</dbReference>
<evidence type="ECO:0000256" key="1">
    <source>
        <dbReference type="ARBA" id="ARBA00001933"/>
    </source>
</evidence>
<evidence type="ECO:0000313" key="8">
    <source>
        <dbReference type="EMBL" id="ANF56797.1"/>
    </source>
</evidence>